<accession>A0A5N6MEI0</accession>
<dbReference type="Proteomes" id="UP000326396">
    <property type="component" value="Linkage Group LG6"/>
</dbReference>
<name>A0A5N6MEI0_9ASTR</name>
<reference evidence="1 2" key="1">
    <citation type="submission" date="2019-05" db="EMBL/GenBank/DDBJ databases">
        <title>Mikania micrantha, genome provides insights into the molecular mechanism of rapid growth.</title>
        <authorList>
            <person name="Liu B."/>
        </authorList>
    </citation>
    <scope>NUCLEOTIDE SEQUENCE [LARGE SCALE GENOMIC DNA]</scope>
    <source>
        <strain evidence="1">NLD-2019</strain>
        <tissue evidence="1">Leaf</tissue>
    </source>
</reference>
<protein>
    <submittedName>
        <fullName evidence="1">Uncharacterized protein</fullName>
    </submittedName>
</protein>
<dbReference type="EMBL" id="SZYD01000016">
    <property type="protein sequence ID" value="KAD3338531.1"/>
    <property type="molecule type" value="Genomic_DNA"/>
</dbReference>
<keyword evidence="2" id="KW-1185">Reference proteome</keyword>
<evidence type="ECO:0000313" key="1">
    <source>
        <dbReference type="EMBL" id="KAD3338531.1"/>
    </source>
</evidence>
<proteinExistence type="predicted"/>
<evidence type="ECO:0000313" key="2">
    <source>
        <dbReference type="Proteomes" id="UP000326396"/>
    </source>
</evidence>
<gene>
    <name evidence="1" type="ORF">E3N88_34052</name>
</gene>
<dbReference type="AlphaFoldDB" id="A0A5N6MEI0"/>
<comment type="caution">
    <text evidence="1">The sequence shown here is derived from an EMBL/GenBank/DDBJ whole genome shotgun (WGS) entry which is preliminary data.</text>
</comment>
<sequence length="117" mass="12716">MRGWKLGGGGGSRALSFPCLSHMVSHGRTHTYLGCFVTANTREELGLVWKMEVAVCVGNRRRRRDVAGIGPEETTDCFLNWVSPLETVEKGWWSTVNVDGTSGKVDAVVDGNCGCEV</sequence>
<organism evidence="1 2">
    <name type="scientific">Mikania micrantha</name>
    <name type="common">bitter vine</name>
    <dbReference type="NCBI Taxonomy" id="192012"/>
    <lineage>
        <taxon>Eukaryota</taxon>
        <taxon>Viridiplantae</taxon>
        <taxon>Streptophyta</taxon>
        <taxon>Embryophyta</taxon>
        <taxon>Tracheophyta</taxon>
        <taxon>Spermatophyta</taxon>
        <taxon>Magnoliopsida</taxon>
        <taxon>eudicotyledons</taxon>
        <taxon>Gunneridae</taxon>
        <taxon>Pentapetalae</taxon>
        <taxon>asterids</taxon>
        <taxon>campanulids</taxon>
        <taxon>Asterales</taxon>
        <taxon>Asteraceae</taxon>
        <taxon>Asteroideae</taxon>
        <taxon>Heliantheae alliance</taxon>
        <taxon>Eupatorieae</taxon>
        <taxon>Mikania</taxon>
    </lineage>
</organism>